<protein>
    <submittedName>
        <fullName evidence="1">Uncharacterized protein</fullName>
    </submittedName>
</protein>
<dbReference type="EMBL" id="PVWO01000005">
    <property type="protein sequence ID" value="PSB59463.1"/>
    <property type="molecule type" value="Genomic_DNA"/>
</dbReference>
<dbReference type="OrthoDB" id="2623694at2"/>
<sequence length="123" mass="14083">MNQSTIDRTFKLWDYHTSHNHLLLRSPKSPDSNHTPPANTNIDIRFFGVSYLNIPTLLRGCEIVEANVEKINTIDSLFPNRTAENKIFIIVSAGSRYLVVAVGYEISENDLDIFQTILDRYNL</sequence>
<dbReference type="Proteomes" id="UP000238937">
    <property type="component" value="Unassembled WGS sequence"/>
</dbReference>
<name>A0A2T1GNH3_9CYAN</name>
<gene>
    <name evidence="1" type="ORF">C7B77_00730</name>
</gene>
<organism evidence="1 2">
    <name type="scientific">Chamaesiphon polymorphus CCALA 037</name>
    <dbReference type="NCBI Taxonomy" id="2107692"/>
    <lineage>
        <taxon>Bacteria</taxon>
        <taxon>Bacillati</taxon>
        <taxon>Cyanobacteriota</taxon>
        <taxon>Cyanophyceae</taxon>
        <taxon>Gomontiellales</taxon>
        <taxon>Chamaesiphonaceae</taxon>
        <taxon>Chamaesiphon</taxon>
    </lineage>
</organism>
<evidence type="ECO:0000313" key="2">
    <source>
        <dbReference type="Proteomes" id="UP000238937"/>
    </source>
</evidence>
<dbReference type="AlphaFoldDB" id="A0A2T1GNH3"/>
<comment type="caution">
    <text evidence="1">The sequence shown here is derived from an EMBL/GenBank/DDBJ whole genome shotgun (WGS) entry which is preliminary data.</text>
</comment>
<evidence type="ECO:0000313" key="1">
    <source>
        <dbReference type="EMBL" id="PSB59463.1"/>
    </source>
</evidence>
<keyword evidence="2" id="KW-1185">Reference proteome</keyword>
<dbReference type="RefSeq" id="WP_106299407.1">
    <property type="nucleotide sequence ID" value="NZ_PVWO01000005.1"/>
</dbReference>
<proteinExistence type="predicted"/>
<accession>A0A2T1GNH3</accession>
<reference evidence="1 2" key="1">
    <citation type="submission" date="2018-03" db="EMBL/GenBank/DDBJ databases">
        <title>The ancient ancestry and fast evolution of plastids.</title>
        <authorList>
            <person name="Moore K.R."/>
            <person name="Magnabosco C."/>
            <person name="Momper L."/>
            <person name="Gold D.A."/>
            <person name="Bosak T."/>
            <person name="Fournier G.P."/>
        </authorList>
    </citation>
    <scope>NUCLEOTIDE SEQUENCE [LARGE SCALE GENOMIC DNA]</scope>
    <source>
        <strain evidence="1 2">CCALA 037</strain>
    </source>
</reference>